<sequence>MPENPIATGAATEAGPGPAPGAAAERAAVLRAAGLPAVDLGAVVAEQDDPLVFATVSGAHLYGFPSRDSDVDLRGAHLLPAAALLGLHEPEESRTRMWEQDRTELDLVSHDLRKFARLLLRRNGYVLEQLLSPLVVHTTPVHDELLALVPDLLTAHHYRGFAGTQWRLFEKTGELKPLLYTLRVLLTGIHLMDSGRVQPHLPTLVAELAAPAYIPELIAAKEEAEHGAAGEVVDAERLRADVDALHARLDAAQDATTLPDAPGAHEALHDLIVRARTDRPGRS</sequence>
<feature type="region of interest" description="Disordered" evidence="1">
    <location>
        <begin position="1"/>
        <end position="21"/>
    </location>
</feature>
<protein>
    <submittedName>
        <fullName evidence="2">Nucleotidyltransferase</fullName>
    </submittedName>
</protein>
<dbReference type="EMBL" id="BLIR01000003">
    <property type="protein sequence ID" value="GFE40777.1"/>
    <property type="molecule type" value="Genomic_DNA"/>
</dbReference>
<gene>
    <name evidence="2" type="ORF">Stube_54500</name>
</gene>
<dbReference type="PANTHER" id="PTHR34817:SF1">
    <property type="entry name" value="NUCLEOTIDYLTRANSFERASE"/>
    <property type="match status" value="1"/>
</dbReference>
<dbReference type="RefSeq" id="WP_159747427.1">
    <property type="nucleotide sequence ID" value="NZ_BLIR01000003.1"/>
</dbReference>
<keyword evidence="3" id="KW-1185">Reference proteome</keyword>
<comment type="caution">
    <text evidence="2">The sequence shown here is derived from an EMBL/GenBank/DDBJ whole genome shotgun (WGS) entry which is preliminary data.</text>
</comment>
<dbReference type="AlphaFoldDB" id="A0A640UZA5"/>
<proteinExistence type="predicted"/>
<evidence type="ECO:0000313" key="3">
    <source>
        <dbReference type="Proteomes" id="UP000431826"/>
    </source>
</evidence>
<dbReference type="PANTHER" id="PTHR34817">
    <property type="entry name" value="NUCLEOTIDYLTRANSFERASE"/>
    <property type="match status" value="1"/>
</dbReference>
<dbReference type="OrthoDB" id="9796845at2"/>
<dbReference type="Pfam" id="PF10127">
    <property type="entry name" value="RlaP"/>
    <property type="match status" value="1"/>
</dbReference>
<evidence type="ECO:0000256" key="1">
    <source>
        <dbReference type="SAM" id="MobiDB-lite"/>
    </source>
</evidence>
<name>A0A640UZA5_9ACTN</name>
<organism evidence="2 3">
    <name type="scientific">Streptomyces tubercidicus</name>
    <dbReference type="NCBI Taxonomy" id="47759"/>
    <lineage>
        <taxon>Bacteria</taxon>
        <taxon>Bacillati</taxon>
        <taxon>Actinomycetota</taxon>
        <taxon>Actinomycetes</taxon>
        <taxon>Kitasatosporales</taxon>
        <taxon>Streptomycetaceae</taxon>
        <taxon>Streptomyces</taxon>
    </lineage>
</organism>
<dbReference type="GO" id="GO:0016740">
    <property type="term" value="F:transferase activity"/>
    <property type="evidence" value="ECO:0007669"/>
    <property type="project" value="UniProtKB-KW"/>
</dbReference>
<evidence type="ECO:0000313" key="2">
    <source>
        <dbReference type="EMBL" id="GFE40777.1"/>
    </source>
</evidence>
<dbReference type="GeneID" id="96286512"/>
<accession>A0A640UZA5</accession>
<feature type="compositionally biased region" description="Low complexity" evidence="1">
    <location>
        <begin position="7"/>
        <end position="21"/>
    </location>
</feature>
<reference evidence="2 3" key="1">
    <citation type="submission" date="2019-12" db="EMBL/GenBank/DDBJ databases">
        <title>Whole genome shotgun sequence of Streptomyces tubercidicus NBRC 13090.</title>
        <authorList>
            <person name="Ichikawa N."/>
            <person name="Kimura A."/>
            <person name="Kitahashi Y."/>
            <person name="Komaki H."/>
            <person name="Tamura T."/>
        </authorList>
    </citation>
    <scope>NUCLEOTIDE SEQUENCE [LARGE SCALE GENOMIC DNA]</scope>
    <source>
        <strain evidence="2 3">NBRC 13090</strain>
    </source>
</reference>
<dbReference type="InterPro" id="IPR018775">
    <property type="entry name" value="RlaP"/>
</dbReference>
<dbReference type="Proteomes" id="UP000431826">
    <property type="component" value="Unassembled WGS sequence"/>
</dbReference>
<keyword evidence="2" id="KW-0808">Transferase</keyword>